<evidence type="ECO:0000313" key="1">
    <source>
        <dbReference type="EMBL" id="SCL70708.1"/>
    </source>
</evidence>
<proteinExistence type="predicted"/>
<keyword evidence="2" id="KW-1185">Reference proteome</keyword>
<protein>
    <submittedName>
        <fullName evidence="1">Uncharacterized protein</fullName>
    </submittedName>
</protein>
<dbReference type="EMBL" id="FMHZ01000002">
    <property type="protein sequence ID" value="SCL70708.1"/>
    <property type="molecule type" value="Genomic_DNA"/>
</dbReference>
<gene>
    <name evidence="1" type="ORF">GA0070606_5486</name>
</gene>
<sequence>MQAALYFPFINVPPTAWWTRTLLYWDRVGTIVPRSYWHDPDRLGRFTLELVREGLVDQFRPEWAGRSLGDNFARYLDRLGAEEIDERRRRLRNGQVVFVHRDKWLMYASGLREVRQMGLALGGDHFMHRGDEWVALEQLTANEFMAALTLALCQRASAAGEGSGRGAMPTGTWVPTTDLVEAVQVMLSGLEPKAACGESRKMNLRVRGEVAAAEIRTELLSELLPVPTTPLDVNQIVAFRRRHGDLLPNLRRHLESKIDEALTVEDEVLRFRLLDRIRDELEDRIAEAEAYLRELPLKSVSRSSILKLLKFVPFLKDPIEAGQDAAESFRSNPNFESEPLAYLAFARATFASARRFTPKQEGDVPFVEAISGMA</sequence>
<dbReference type="RefSeq" id="WP_141721854.1">
    <property type="nucleotide sequence ID" value="NZ_FMHZ01000002.1"/>
</dbReference>
<name>A0A1C6VWI1_9ACTN</name>
<accession>A0A1C6VWI1</accession>
<evidence type="ECO:0000313" key="2">
    <source>
        <dbReference type="Proteomes" id="UP000199001"/>
    </source>
</evidence>
<dbReference type="OrthoDB" id="9115306at2"/>
<reference evidence="2" key="1">
    <citation type="submission" date="2016-06" db="EMBL/GenBank/DDBJ databases">
        <authorList>
            <person name="Varghese N."/>
            <person name="Submissions Spin"/>
        </authorList>
    </citation>
    <scope>NUCLEOTIDE SEQUENCE [LARGE SCALE GENOMIC DNA]</scope>
    <source>
        <strain evidence="2">DSM 43903</strain>
    </source>
</reference>
<organism evidence="1 2">
    <name type="scientific">Micromonospora citrea</name>
    <dbReference type="NCBI Taxonomy" id="47855"/>
    <lineage>
        <taxon>Bacteria</taxon>
        <taxon>Bacillati</taxon>
        <taxon>Actinomycetota</taxon>
        <taxon>Actinomycetes</taxon>
        <taxon>Micromonosporales</taxon>
        <taxon>Micromonosporaceae</taxon>
        <taxon>Micromonospora</taxon>
    </lineage>
</organism>
<dbReference type="Proteomes" id="UP000199001">
    <property type="component" value="Unassembled WGS sequence"/>
</dbReference>
<dbReference type="AlphaFoldDB" id="A0A1C6VWI1"/>